<evidence type="ECO:0000313" key="7">
    <source>
        <dbReference type="EMBL" id="SKA82429.1"/>
    </source>
</evidence>
<name>A0A1T4WYV1_9BACT</name>
<keyword evidence="2 5" id="KW-0812">Transmembrane</keyword>
<comment type="subcellular location">
    <subcellularLocation>
        <location evidence="1">Membrane</location>
        <topology evidence="1">Multi-pass membrane protein</topology>
    </subcellularLocation>
</comment>
<keyword evidence="3 5" id="KW-1133">Transmembrane helix</keyword>
<dbReference type="AlphaFoldDB" id="A0A1T4WYV1"/>
<gene>
    <name evidence="7" type="ORF">SAMN02745702_02801</name>
</gene>
<protein>
    <submittedName>
        <fullName evidence="7">Putative flippase GtrA (Transmembrane translocase of bactoprenol-linked glucose)</fullName>
    </submittedName>
</protein>
<reference evidence="7 8" key="1">
    <citation type="submission" date="2017-02" db="EMBL/GenBank/DDBJ databases">
        <authorList>
            <person name="Peterson S.W."/>
        </authorList>
    </citation>
    <scope>NUCLEOTIDE SEQUENCE [LARGE SCALE GENOMIC DNA]</scope>
    <source>
        <strain evidence="7 8">DSM 18034</strain>
    </source>
</reference>
<evidence type="ECO:0000259" key="6">
    <source>
        <dbReference type="Pfam" id="PF04138"/>
    </source>
</evidence>
<feature type="transmembrane region" description="Helical" evidence="5">
    <location>
        <begin position="78"/>
        <end position="99"/>
    </location>
</feature>
<feature type="domain" description="GtrA/DPMS transmembrane" evidence="6">
    <location>
        <begin position="15"/>
        <end position="131"/>
    </location>
</feature>
<evidence type="ECO:0000256" key="4">
    <source>
        <dbReference type="ARBA" id="ARBA00023136"/>
    </source>
</evidence>
<evidence type="ECO:0000256" key="5">
    <source>
        <dbReference type="SAM" id="Phobius"/>
    </source>
</evidence>
<dbReference type="OrthoDB" id="9811884at2"/>
<feature type="transmembrane region" description="Helical" evidence="5">
    <location>
        <begin position="16"/>
        <end position="38"/>
    </location>
</feature>
<organism evidence="7 8">
    <name type="scientific">Desulfobaculum bizertense DSM 18034</name>
    <dbReference type="NCBI Taxonomy" id="1121442"/>
    <lineage>
        <taxon>Bacteria</taxon>
        <taxon>Pseudomonadati</taxon>
        <taxon>Thermodesulfobacteriota</taxon>
        <taxon>Desulfovibrionia</taxon>
        <taxon>Desulfovibrionales</taxon>
        <taxon>Desulfovibrionaceae</taxon>
        <taxon>Desulfobaculum</taxon>
    </lineage>
</organism>
<evidence type="ECO:0000256" key="3">
    <source>
        <dbReference type="ARBA" id="ARBA00022989"/>
    </source>
</evidence>
<dbReference type="GO" id="GO:0016020">
    <property type="term" value="C:membrane"/>
    <property type="evidence" value="ECO:0007669"/>
    <property type="project" value="UniProtKB-SubCell"/>
</dbReference>
<accession>A0A1T4WYV1</accession>
<dbReference type="Pfam" id="PF04138">
    <property type="entry name" value="GtrA_DPMS_TM"/>
    <property type="match status" value="1"/>
</dbReference>
<dbReference type="STRING" id="1121442.SAMN02745702_02801"/>
<feature type="transmembrane region" description="Helical" evidence="5">
    <location>
        <begin position="44"/>
        <end position="66"/>
    </location>
</feature>
<dbReference type="RefSeq" id="WP_078686067.1">
    <property type="nucleotide sequence ID" value="NZ_FUYA01000012.1"/>
</dbReference>
<keyword evidence="4 5" id="KW-0472">Membrane</keyword>
<evidence type="ECO:0000313" key="8">
    <source>
        <dbReference type="Proteomes" id="UP000189733"/>
    </source>
</evidence>
<dbReference type="InterPro" id="IPR007267">
    <property type="entry name" value="GtrA_DPMS_TM"/>
</dbReference>
<feature type="transmembrane region" description="Helical" evidence="5">
    <location>
        <begin position="105"/>
        <end position="125"/>
    </location>
</feature>
<proteinExistence type="predicted"/>
<evidence type="ECO:0000256" key="1">
    <source>
        <dbReference type="ARBA" id="ARBA00004141"/>
    </source>
</evidence>
<keyword evidence="8" id="KW-1185">Reference proteome</keyword>
<evidence type="ECO:0000256" key="2">
    <source>
        <dbReference type="ARBA" id="ARBA00022692"/>
    </source>
</evidence>
<sequence length="147" mass="16767">MLDTALSAIKEKGIRYVIAGGFNTLFGYIVGLLLYYSLERRLHIVTICIISNIICITMSFATYKFFVFKTKGNFLAEYLRCYIVYGGSALVSILGLWVLVDLLHIYFWFASLAMMGLSVFISFFGHDLFTFRISKKHALAEATRKSR</sequence>
<dbReference type="Proteomes" id="UP000189733">
    <property type="component" value="Unassembled WGS sequence"/>
</dbReference>
<dbReference type="EMBL" id="FUYA01000012">
    <property type="protein sequence ID" value="SKA82429.1"/>
    <property type="molecule type" value="Genomic_DNA"/>
</dbReference>
<dbReference type="GO" id="GO:0000271">
    <property type="term" value="P:polysaccharide biosynthetic process"/>
    <property type="evidence" value="ECO:0007669"/>
    <property type="project" value="InterPro"/>
</dbReference>